<evidence type="ECO:0000313" key="4">
    <source>
        <dbReference type="EMBL" id="KAJ8994713.1"/>
    </source>
</evidence>
<dbReference type="InterPro" id="IPR051609">
    <property type="entry name" value="NmrA/Isoflavone_reductase-like"/>
</dbReference>
<keyword evidence="2" id="KW-0560">Oxidoreductase</keyword>
<dbReference type="PANTHER" id="PTHR47706">
    <property type="entry name" value="NMRA-LIKE FAMILY PROTEIN"/>
    <property type="match status" value="1"/>
</dbReference>
<keyword evidence="1" id="KW-0521">NADP</keyword>
<dbReference type="InterPro" id="IPR008030">
    <property type="entry name" value="NmrA-like"/>
</dbReference>
<dbReference type="Gene3D" id="3.40.50.720">
    <property type="entry name" value="NAD(P)-binding Rossmann-like Domain"/>
    <property type="match status" value="1"/>
</dbReference>
<evidence type="ECO:0000313" key="5">
    <source>
        <dbReference type="Proteomes" id="UP001161757"/>
    </source>
</evidence>
<protein>
    <recommendedName>
        <fullName evidence="3">NmrA-like domain-containing protein</fullName>
    </recommendedName>
</protein>
<feature type="domain" description="NmrA-like" evidence="3">
    <location>
        <begin position="10"/>
        <end position="249"/>
    </location>
</feature>
<dbReference type="EMBL" id="JAJGCB010000002">
    <property type="protein sequence ID" value="KAJ8994713.1"/>
    <property type="molecule type" value="Genomic_DNA"/>
</dbReference>
<dbReference type="GO" id="GO:0016491">
    <property type="term" value="F:oxidoreductase activity"/>
    <property type="evidence" value="ECO:0007669"/>
    <property type="project" value="UniProtKB-KW"/>
</dbReference>
<dbReference type="AlphaFoldDB" id="A0AAN6F0N3"/>
<sequence length="323" mass="35267">MSSTSSSACKKLLVFGATGLVGSRIIREIVRNKSKFERIAVFTSPTTAQTKSDRIESLKSQGVEIIVGDLTKPDDVSKAYEGIDTVISCLGRGAIEHQLELVRLANESPSVHRFFPSEYGTDVEYGPASAHEIPHQKKLKVRAALRSCDRLDHTFVVTGPYADGEPGLYFSANSAAKEAGSFDVKNKAAVLLGDGNLKISFTTMHDVGKLVVLAALHADASRNKALRVNSFTATDAEILAEFEKQTGGQPWKVSYTSLDELRRLEKEAWAAEKPLATLFTLRRIWAEGGTLYDRRDNYLIDAEDVMDTLANAVAEAIKVQTAT</sequence>
<name>A0AAN6F0N3_EXODE</name>
<dbReference type="Proteomes" id="UP001161757">
    <property type="component" value="Unassembled WGS sequence"/>
</dbReference>
<reference evidence="4" key="1">
    <citation type="submission" date="2023-01" db="EMBL/GenBank/DDBJ databases">
        <title>Exophiala dermititidis isolated from Cystic Fibrosis Patient.</title>
        <authorList>
            <person name="Kurbessoian T."/>
            <person name="Crocker A."/>
            <person name="Murante D."/>
            <person name="Hogan D.A."/>
            <person name="Stajich J.E."/>
        </authorList>
    </citation>
    <scope>NUCLEOTIDE SEQUENCE</scope>
    <source>
        <strain evidence="4">Ex8</strain>
    </source>
</reference>
<dbReference type="SUPFAM" id="SSF51735">
    <property type="entry name" value="NAD(P)-binding Rossmann-fold domains"/>
    <property type="match status" value="1"/>
</dbReference>
<comment type="caution">
    <text evidence="4">The sequence shown here is derived from an EMBL/GenBank/DDBJ whole genome shotgun (WGS) entry which is preliminary data.</text>
</comment>
<dbReference type="Gene3D" id="3.90.25.10">
    <property type="entry name" value="UDP-galactose 4-epimerase, domain 1"/>
    <property type="match status" value="1"/>
</dbReference>
<dbReference type="InterPro" id="IPR036291">
    <property type="entry name" value="NAD(P)-bd_dom_sf"/>
</dbReference>
<evidence type="ECO:0000256" key="1">
    <source>
        <dbReference type="ARBA" id="ARBA00022857"/>
    </source>
</evidence>
<evidence type="ECO:0000256" key="2">
    <source>
        <dbReference type="ARBA" id="ARBA00023002"/>
    </source>
</evidence>
<gene>
    <name evidence="4" type="ORF">HRR80_001417</name>
</gene>
<dbReference type="Pfam" id="PF05368">
    <property type="entry name" value="NmrA"/>
    <property type="match status" value="1"/>
</dbReference>
<proteinExistence type="predicted"/>
<dbReference type="PANTHER" id="PTHR47706:SF11">
    <property type="entry name" value="ISOFLAVONE REDUCTASE FAMILY PROTEIN (AFU_ORTHOLOGUE AFUA_1G12510)"/>
    <property type="match status" value="1"/>
</dbReference>
<organism evidence="4 5">
    <name type="scientific">Exophiala dermatitidis</name>
    <name type="common">Black yeast-like fungus</name>
    <name type="synonym">Wangiella dermatitidis</name>
    <dbReference type="NCBI Taxonomy" id="5970"/>
    <lineage>
        <taxon>Eukaryota</taxon>
        <taxon>Fungi</taxon>
        <taxon>Dikarya</taxon>
        <taxon>Ascomycota</taxon>
        <taxon>Pezizomycotina</taxon>
        <taxon>Eurotiomycetes</taxon>
        <taxon>Chaetothyriomycetidae</taxon>
        <taxon>Chaetothyriales</taxon>
        <taxon>Herpotrichiellaceae</taxon>
        <taxon>Exophiala</taxon>
    </lineage>
</organism>
<accession>A0AAN6F0N3</accession>
<evidence type="ECO:0000259" key="3">
    <source>
        <dbReference type="Pfam" id="PF05368"/>
    </source>
</evidence>